<evidence type="ECO:0000256" key="1">
    <source>
        <dbReference type="SAM" id="Coils"/>
    </source>
</evidence>
<dbReference type="EMBL" id="JAJEQM010000016">
    <property type="protein sequence ID" value="MCC2211319.1"/>
    <property type="molecule type" value="Genomic_DNA"/>
</dbReference>
<dbReference type="AlphaFoldDB" id="A0AAE3E092"/>
<dbReference type="Proteomes" id="UP001198242">
    <property type="component" value="Unassembled WGS sequence"/>
</dbReference>
<protein>
    <submittedName>
        <fullName evidence="2">Uncharacterized protein</fullName>
    </submittedName>
</protein>
<name>A0AAE3E092_9FIRM</name>
<evidence type="ECO:0000313" key="3">
    <source>
        <dbReference type="Proteomes" id="UP001198242"/>
    </source>
</evidence>
<keyword evidence="1" id="KW-0175">Coiled coil</keyword>
<keyword evidence="3" id="KW-1185">Reference proteome</keyword>
<accession>A0AAE3E092</accession>
<evidence type="ECO:0000313" key="2">
    <source>
        <dbReference type="EMBL" id="MCC2211319.1"/>
    </source>
</evidence>
<gene>
    <name evidence="2" type="ORF">LKE05_11025</name>
</gene>
<feature type="coiled-coil region" evidence="1">
    <location>
        <begin position="136"/>
        <end position="163"/>
    </location>
</feature>
<proteinExistence type="predicted"/>
<dbReference type="RefSeq" id="WP_022230082.1">
    <property type="nucleotide sequence ID" value="NZ_JAJEQM010000016.1"/>
</dbReference>
<comment type="caution">
    <text evidence="2">The sequence shown here is derived from an EMBL/GenBank/DDBJ whole genome shotgun (WGS) entry which is preliminary data.</text>
</comment>
<sequence length="216" mass="24682">MFNTIKNLLFPPSNNSGTQDTTQDFVNIESIHENMIINKSGIAIMMIGLEAISRELMTEKEQVIQATKIIAELNGETEPYRLIKVQGAVDISGITNGLLSLKKTASEKRKLFINEEVQYLDKIATENSSFTPQFYVTIWDKNVEHLQQRAKEMTEKYRKAGVNAKLLNLKEIVYVLTLYTDPVAALAEQDVDNIVEAVKAPVMYFSDNNWEEMWKW</sequence>
<organism evidence="2 3">
    <name type="scientific">Hominilimicola fabiformis</name>
    <dbReference type="NCBI Taxonomy" id="2885356"/>
    <lineage>
        <taxon>Bacteria</taxon>
        <taxon>Bacillati</taxon>
        <taxon>Bacillota</taxon>
        <taxon>Clostridia</taxon>
        <taxon>Eubacteriales</taxon>
        <taxon>Oscillospiraceae</taxon>
        <taxon>Hominilimicola</taxon>
    </lineage>
</organism>
<reference evidence="2 3" key="1">
    <citation type="submission" date="2021-10" db="EMBL/GenBank/DDBJ databases">
        <title>Anaerobic single-cell dispensing facilitates the cultivation of human gut bacteria.</title>
        <authorList>
            <person name="Afrizal A."/>
        </authorList>
    </citation>
    <scope>NUCLEOTIDE SEQUENCE [LARGE SCALE GENOMIC DNA]</scope>
    <source>
        <strain evidence="2 3">CLA-AA-H232</strain>
    </source>
</reference>